<feature type="transmembrane region" description="Helical" evidence="8">
    <location>
        <begin position="368"/>
        <end position="387"/>
    </location>
</feature>
<accession>A0A2I2GRW3</accession>
<feature type="transmembrane region" description="Helical" evidence="8">
    <location>
        <begin position="301"/>
        <end position="322"/>
    </location>
</feature>
<reference evidence="10 11" key="1">
    <citation type="submission" date="2016-12" db="EMBL/GenBank/DDBJ databases">
        <title>The genomes of Aspergillus section Nigri reveals drivers in fungal speciation.</title>
        <authorList>
            <consortium name="DOE Joint Genome Institute"/>
            <person name="Vesth T.C."/>
            <person name="Nybo J."/>
            <person name="Theobald S."/>
            <person name="Brandl J."/>
            <person name="Frisvad J.C."/>
            <person name="Nielsen K.F."/>
            <person name="Lyhne E.K."/>
            <person name="Kogle M.E."/>
            <person name="Kuo A."/>
            <person name="Riley R."/>
            <person name="Clum A."/>
            <person name="Nolan M."/>
            <person name="Lipzen A."/>
            <person name="Salamov A."/>
            <person name="Henrissat B."/>
            <person name="Wiebenga A."/>
            <person name="De Vries R.P."/>
            <person name="Grigoriev I.V."/>
            <person name="Mortensen U.H."/>
            <person name="Andersen M.R."/>
            <person name="Baker S.E."/>
        </authorList>
    </citation>
    <scope>NUCLEOTIDE SEQUENCE [LARGE SCALE GENOMIC DNA]</scope>
    <source>
        <strain evidence="10 11">IBT 23096</strain>
    </source>
</reference>
<dbReference type="SUPFAM" id="SSF103473">
    <property type="entry name" value="MFS general substrate transporter"/>
    <property type="match status" value="1"/>
</dbReference>
<evidence type="ECO:0000256" key="8">
    <source>
        <dbReference type="SAM" id="Phobius"/>
    </source>
</evidence>
<dbReference type="PANTHER" id="PTHR43791">
    <property type="entry name" value="PERMEASE-RELATED"/>
    <property type="match status" value="1"/>
</dbReference>
<keyword evidence="2" id="KW-0813">Transport</keyword>
<dbReference type="InterPro" id="IPR011701">
    <property type="entry name" value="MFS"/>
</dbReference>
<dbReference type="PROSITE" id="PS50850">
    <property type="entry name" value="MFS"/>
    <property type="match status" value="1"/>
</dbReference>
<dbReference type="VEuPathDB" id="FungiDB:P170DRAFT_399860"/>
<dbReference type="InterPro" id="IPR020846">
    <property type="entry name" value="MFS_dom"/>
</dbReference>
<evidence type="ECO:0000256" key="4">
    <source>
        <dbReference type="ARBA" id="ARBA00022989"/>
    </source>
</evidence>
<evidence type="ECO:0000259" key="9">
    <source>
        <dbReference type="PROSITE" id="PS50850"/>
    </source>
</evidence>
<dbReference type="RefSeq" id="XP_024710920.1">
    <property type="nucleotide sequence ID" value="XM_024846295.1"/>
</dbReference>
<feature type="transmembrane region" description="Helical" evidence="8">
    <location>
        <begin position="399"/>
        <end position="421"/>
    </location>
</feature>
<comment type="subcellular location">
    <subcellularLocation>
        <location evidence="1">Membrane</location>
        <topology evidence="1">Multi-pass membrane protein</topology>
    </subcellularLocation>
</comment>
<dbReference type="GeneID" id="36553994"/>
<feature type="transmembrane region" description="Helical" evidence="8">
    <location>
        <begin position="334"/>
        <end position="356"/>
    </location>
</feature>
<dbReference type="PANTHER" id="PTHR43791:SF26">
    <property type="entry name" value="ALLANTOATE TRANSPORTER, PUTATIVE (AFU_ORTHOLOGUE AFUA_5G09470)-RELATED"/>
    <property type="match status" value="1"/>
</dbReference>
<keyword evidence="4 8" id="KW-1133">Transmembrane helix</keyword>
<evidence type="ECO:0000256" key="1">
    <source>
        <dbReference type="ARBA" id="ARBA00004141"/>
    </source>
</evidence>
<dbReference type="Proteomes" id="UP000234275">
    <property type="component" value="Unassembled WGS sequence"/>
</dbReference>
<name>A0A2I2GRW3_9EURO</name>
<dbReference type="AlphaFoldDB" id="A0A2I2GRW3"/>
<feature type="transmembrane region" description="Helical" evidence="8">
    <location>
        <begin position="200"/>
        <end position="221"/>
    </location>
</feature>
<organism evidence="10 11">
    <name type="scientific">Aspergillus steynii IBT 23096</name>
    <dbReference type="NCBI Taxonomy" id="1392250"/>
    <lineage>
        <taxon>Eukaryota</taxon>
        <taxon>Fungi</taxon>
        <taxon>Dikarya</taxon>
        <taxon>Ascomycota</taxon>
        <taxon>Pezizomycotina</taxon>
        <taxon>Eurotiomycetes</taxon>
        <taxon>Eurotiomycetidae</taxon>
        <taxon>Eurotiales</taxon>
        <taxon>Aspergillaceae</taxon>
        <taxon>Aspergillus</taxon>
        <taxon>Aspergillus subgen. Circumdati</taxon>
    </lineage>
</organism>
<dbReference type="GO" id="GO:0016020">
    <property type="term" value="C:membrane"/>
    <property type="evidence" value="ECO:0007669"/>
    <property type="project" value="UniProtKB-SubCell"/>
</dbReference>
<comment type="similarity">
    <text evidence="6">Belongs to the major facilitator superfamily. Allantoate permease family.</text>
</comment>
<dbReference type="FunFam" id="1.20.1250.20:FF:000064">
    <property type="entry name" value="MFS allantoate transporter"/>
    <property type="match status" value="1"/>
</dbReference>
<feature type="transmembrane region" description="Helical" evidence="8">
    <location>
        <begin position="460"/>
        <end position="483"/>
    </location>
</feature>
<proteinExistence type="inferred from homology"/>
<dbReference type="GO" id="GO:0022857">
    <property type="term" value="F:transmembrane transporter activity"/>
    <property type="evidence" value="ECO:0007669"/>
    <property type="project" value="InterPro"/>
</dbReference>
<feature type="transmembrane region" description="Helical" evidence="8">
    <location>
        <begin position="141"/>
        <end position="159"/>
    </location>
</feature>
<feature type="transmembrane region" description="Helical" evidence="8">
    <location>
        <begin position="427"/>
        <end position="448"/>
    </location>
</feature>
<evidence type="ECO:0000313" key="10">
    <source>
        <dbReference type="EMBL" id="PLB55618.1"/>
    </source>
</evidence>
<dbReference type="InterPro" id="IPR036259">
    <property type="entry name" value="MFS_trans_sf"/>
</dbReference>
<dbReference type="OrthoDB" id="6730379at2759"/>
<dbReference type="EMBL" id="MSFO01000001">
    <property type="protein sequence ID" value="PLB55618.1"/>
    <property type="molecule type" value="Genomic_DNA"/>
</dbReference>
<feature type="transmembrane region" description="Helical" evidence="8">
    <location>
        <begin position="111"/>
        <end position="129"/>
    </location>
</feature>
<dbReference type="Gene3D" id="1.20.1250.20">
    <property type="entry name" value="MFS general substrate transporter like domains"/>
    <property type="match status" value="1"/>
</dbReference>
<keyword evidence="11" id="KW-1185">Reference proteome</keyword>
<feature type="domain" description="Major facilitator superfamily (MFS) profile" evidence="9">
    <location>
        <begin position="74"/>
        <end position="490"/>
    </location>
</feature>
<keyword evidence="3 8" id="KW-0812">Transmembrane</keyword>
<evidence type="ECO:0000256" key="5">
    <source>
        <dbReference type="ARBA" id="ARBA00023136"/>
    </source>
</evidence>
<comment type="caution">
    <text evidence="10">The sequence shown here is derived from an EMBL/GenBank/DDBJ whole genome shotgun (WGS) entry which is preliminary data.</text>
</comment>
<evidence type="ECO:0000313" key="11">
    <source>
        <dbReference type="Proteomes" id="UP000234275"/>
    </source>
</evidence>
<feature type="transmembrane region" description="Helical" evidence="8">
    <location>
        <begin position="233"/>
        <end position="253"/>
    </location>
</feature>
<protein>
    <submittedName>
        <fullName evidence="10">Putative MFS allantoate transporter</fullName>
    </submittedName>
</protein>
<keyword evidence="5 8" id="KW-0472">Membrane</keyword>
<sequence length="530" mass="58949">MTAETDSPTPAPAPAIEQTPDKHDTAHFETVPAEPGKVHNGDTALALFDNFDDLEGAIDPVENKRLVRKIDLMILPFLSVCYAFYYIDKTTLSYAAIFGINEDLGLSGEQYSWLSSVFYFGFLVWALPTNFLMQQFPVGKYLGINIFLWGFFLMLQAVAKNFTQLAVLRVISGAAEACSDPAFMLITSMWYTRRQQPIRIGIWYTANGAGIALGGLLGYGIGQIKGSLASWKYEFLIIGALCSAWGIVIIFFLPDSPVSTRYLSDSEKRLAVERLRDNQTGVENKTLKLSQVWEAFLDWKVWFFLLLGFSGNIPNGGISNFGTLIIQGFGFSTLVTALMQIPYGTFIAIMILISVWLNDRLPPNNRCLVTILFLLPNVAGSFGLCYLPESNRIGRLICYYLTGSYNASFVIILSILTANIAGHTKKVVTNAMIFLGVCAGNIAGPFFYKGDQAPRYPLGIWSMIVANFVEIALVVVLRMALAWENRRRDRVQGISGDGDGDGEEVRRAEMARTAFSDLTDKENLNFRYIY</sequence>
<feature type="region of interest" description="Disordered" evidence="7">
    <location>
        <begin position="1"/>
        <end position="21"/>
    </location>
</feature>
<gene>
    <name evidence="10" type="ORF">P170DRAFT_399860</name>
</gene>
<evidence type="ECO:0000256" key="7">
    <source>
        <dbReference type="SAM" id="MobiDB-lite"/>
    </source>
</evidence>
<evidence type="ECO:0000256" key="6">
    <source>
        <dbReference type="ARBA" id="ARBA00037968"/>
    </source>
</evidence>
<evidence type="ECO:0000256" key="2">
    <source>
        <dbReference type="ARBA" id="ARBA00022448"/>
    </source>
</evidence>
<dbReference type="Pfam" id="PF07690">
    <property type="entry name" value="MFS_1"/>
    <property type="match status" value="1"/>
</dbReference>
<feature type="transmembrane region" description="Helical" evidence="8">
    <location>
        <begin position="70"/>
        <end position="87"/>
    </location>
</feature>
<evidence type="ECO:0000256" key="3">
    <source>
        <dbReference type="ARBA" id="ARBA00022692"/>
    </source>
</evidence>